<gene>
    <name evidence="7" type="ORF">QO011_001187</name>
</gene>
<feature type="transmembrane region" description="Helical" evidence="6">
    <location>
        <begin position="152"/>
        <end position="177"/>
    </location>
</feature>
<dbReference type="RefSeq" id="WP_307268934.1">
    <property type="nucleotide sequence ID" value="NZ_JAUSVX010000001.1"/>
</dbReference>
<evidence type="ECO:0000313" key="7">
    <source>
        <dbReference type="EMBL" id="MDQ0468192.1"/>
    </source>
</evidence>
<evidence type="ECO:0000256" key="1">
    <source>
        <dbReference type="ARBA" id="ARBA00004651"/>
    </source>
</evidence>
<dbReference type="PIRSF" id="PIRSF006324">
    <property type="entry name" value="LeuE"/>
    <property type="match status" value="1"/>
</dbReference>
<accession>A0ABU0J1Q5</accession>
<comment type="subcellular location">
    <subcellularLocation>
        <location evidence="1">Cell membrane</location>
        <topology evidence="1">Multi-pass membrane protein</topology>
    </subcellularLocation>
</comment>
<organism evidence="7 8">
    <name type="scientific">Labrys wisconsinensis</name>
    <dbReference type="NCBI Taxonomy" id="425677"/>
    <lineage>
        <taxon>Bacteria</taxon>
        <taxon>Pseudomonadati</taxon>
        <taxon>Pseudomonadota</taxon>
        <taxon>Alphaproteobacteria</taxon>
        <taxon>Hyphomicrobiales</taxon>
        <taxon>Xanthobacteraceae</taxon>
        <taxon>Labrys</taxon>
    </lineage>
</organism>
<comment type="caution">
    <text evidence="7">The sequence shown here is derived from an EMBL/GenBank/DDBJ whole genome shotgun (WGS) entry which is preliminary data.</text>
</comment>
<evidence type="ECO:0000313" key="8">
    <source>
        <dbReference type="Proteomes" id="UP001242480"/>
    </source>
</evidence>
<feature type="transmembrane region" description="Helical" evidence="6">
    <location>
        <begin position="71"/>
        <end position="89"/>
    </location>
</feature>
<keyword evidence="5 6" id="KW-0472">Membrane</keyword>
<protein>
    <submittedName>
        <fullName evidence="7">Threonine/homoserine/homoserine lactone efflux protein</fullName>
    </submittedName>
</protein>
<keyword evidence="2" id="KW-1003">Cell membrane</keyword>
<dbReference type="EMBL" id="JAUSVX010000001">
    <property type="protein sequence ID" value="MDQ0468192.1"/>
    <property type="molecule type" value="Genomic_DNA"/>
</dbReference>
<reference evidence="7 8" key="1">
    <citation type="submission" date="2023-07" db="EMBL/GenBank/DDBJ databases">
        <title>Genomic Encyclopedia of Type Strains, Phase IV (KMG-IV): sequencing the most valuable type-strain genomes for metagenomic binning, comparative biology and taxonomic classification.</title>
        <authorList>
            <person name="Goeker M."/>
        </authorList>
    </citation>
    <scope>NUCLEOTIDE SEQUENCE [LARGE SCALE GENOMIC DNA]</scope>
    <source>
        <strain evidence="7 8">DSM 19619</strain>
    </source>
</reference>
<feature type="transmembrane region" description="Helical" evidence="6">
    <location>
        <begin position="189"/>
        <end position="207"/>
    </location>
</feature>
<evidence type="ECO:0000256" key="6">
    <source>
        <dbReference type="SAM" id="Phobius"/>
    </source>
</evidence>
<evidence type="ECO:0000256" key="3">
    <source>
        <dbReference type="ARBA" id="ARBA00022692"/>
    </source>
</evidence>
<dbReference type="PANTHER" id="PTHR30086:SF20">
    <property type="entry name" value="ARGININE EXPORTER PROTEIN ARGO-RELATED"/>
    <property type="match status" value="1"/>
</dbReference>
<dbReference type="Proteomes" id="UP001242480">
    <property type="component" value="Unassembled WGS sequence"/>
</dbReference>
<evidence type="ECO:0000256" key="4">
    <source>
        <dbReference type="ARBA" id="ARBA00022989"/>
    </source>
</evidence>
<keyword evidence="3 6" id="KW-0812">Transmembrane</keyword>
<sequence length="210" mass="21750">MYAYLAFLGVSAMVIATPGPDTAMTIRNTLLGGRAGGISTATGIALGQLIWALATSIGIVALLIASKPVFVAVKYAGAAYLVYLGVLALREALHPSAARAGAGVRHGERRLTPVRAFGQGLVSDLGNPKMAVFFASLLPQFVPAGDAPFSALLLRGCIFALMTFVWLVAYAVVVARVGDFLRRGAAGRILEGLTGAVLVALGLRLAAEQR</sequence>
<keyword evidence="8" id="KW-1185">Reference proteome</keyword>
<name>A0ABU0J1Q5_9HYPH</name>
<keyword evidence="4 6" id="KW-1133">Transmembrane helix</keyword>
<proteinExistence type="predicted"/>
<feature type="transmembrane region" description="Helical" evidence="6">
    <location>
        <begin position="40"/>
        <end position="64"/>
    </location>
</feature>
<dbReference type="InterPro" id="IPR001123">
    <property type="entry name" value="LeuE-type"/>
</dbReference>
<dbReference type="PANTHER" id="PTHR30086">
    <property type="entry name" value="ARGININE EXPORTER PROTEIN ARGO"/>
    <property type="match status" value="1"/>
</dbReference>
<evidence type="ECO:0000256" key="2">
    <source>
        <dbReference type="ARBA" id="ARBA00022475"/>
    </source>
</evidence>
<evidence type="ECO:0000256" key="5">
    <source>
        <dbReference type="ARBA" id="ARBA00023136"/>
    </source>
</evidence>
<dbReference type="Pfam" id="PF01810">
    <property type="entry name" value="LysE"/>
    <property type="match status" value="1"/>
</dbReference>